<dbReference type="AlphaFoldDB" id="A0A8S4PMY3"/>
<keyword evidence="1" id="KW-0732">Signal</keyword>
<feature type="chain" id="PRO_5035717281" evidence="1">
    <location>
        <begin position="24"/>
        <end position="590"/>
    </location>
</feature>
<gene>
    <name evidence="2" type="ORF">OFUS_LOCUS19193</name>
</gene>
<dbReference type="Proteomes" id="UP000749559">
    <property type="component" value="Unassembled WGS sequence"/>
</dbReference>
<proteinExistence type="predicted"/>
<sequence>MSKARLYLCTCIAVIGLFHTVFAPSPTFGKIELLIPERIEQCERQNNYISDLDNCCGYVRCVSGYLGSPYFYNGVYGIKMDCPASSIWHPVLCLCVSRDEYNFACPIDTCAFRDTDGTCGEFLDEDECCLEQLDIHQVLSFENSQIYKRINDTHYEFRGDIQGCPEGQIFYLDACCCEGIPTVTEQECLYYSFDDRKIINNRGLISKGVRTTPNQEDLGDWLIVGGVSACDRVEDIVLLVNPDDLAGSWRHFCLSLNRTGFVNVVLNGRPFSILERERLAEIDFEEIMRAVMNDIELLASADYGDSDLNDIMNNVVVEDMNIFKNLAGGVFLDWIFFYDETVRKIVKWITNLHSKDRTIEELAQVFGPFSELRQETQFVIQDLTDRRQLVIEIAKAVDISPEAQLMADLVAKKLDRLRYMVQLMDPILIDEDDGTEYSPVDSAVSIGSYLTGISFRKKRDTAKSIDVDLIDPDYLRVLVTTRPLREWLKYVIPEDEVSHTNEHYLNESRKDERAKNVDTPSRAKRNNVPIPGDPLVLRIISSKQPLRLGDGFIGELDEFVLCDFVPDMDAILALYESNVIPTQPLGEWHV</sequence>
<name>A0A8S4PMY3_OWEFU</name>
<reference evidence="2" key="1">
    <citation type="submission" date="2022-03" db="EMBL/GenBank/DDBJ databases">
        <authorList>
            <person name="Martin C."/>
        </authorList>
    </citation>
    <scope>NUCLEOTIDE SEQUENCE</scope>
</reference>
<dbReference type="EMBL" id="CAIIXF020000009">
    <property type="protein sequence ID" value="CAH1794513.1"/>
    <property type="molecule type" value="Genomic_DNA"/>
</dbReference>
<evidence type="ECO:0000256" key="1">
    <source>
        <dbReference type="SAM" id="SignalP"/>
    </source>
</evidence>
<evidence type="ECO:0000313" key="2">
    <source>
        <dbReference type="EMBL" id="CAH1794513.1"/>
    </source>
</evidence>
<comment type="caution">
    <text evidence="2">The sequence shown here is derived from an EMBL/GenBank/DDBJ whole genome shotgun (WGS) entry which is preliminary data.</text>
</comment>
<evidence type="ECO:0000313" key="3">
    <source>
        <dbReference type="Proteomes" id="UP000749559"/>
    </source>
</evidence>
<protein>
    <submittedName>
        <fullName evidence="2">Uncharacterized protein</fullName>
    </submittedName>
</protein>
<feature type="signal peptide" evidence="1">
    <location>
        <begin position="1"/>
        <end position="23"/>
    </location>
</feature>
<keyword evidence="3" id="KW-1185">Reference proteome</keyword>
<organism evidence="2 3">
    <name type="scientific">Owenia fusiformis</name>
    <name type="common">Polychaete worm</name>
    <dbReference type="NCBI Taxonomy" id="6347"/>
    <lineage>
        <taxon>Eukaryota</taxon>
        <taxon>Metazoa</taxon>
        <taxon>Spiralia</taxon>
        <taxon>Lophotrochozoa</taxon>
        <taxon>Annelida</taxon>
        <taxon>Polychaeta</taxon>
        <taxon>Sedentaria</taxon>
        <taxon>Canalipalpata</taxon>
        <taxon>Sabellida</taxon>
        <taxon>Oweniida</taxon>
        <taxon>Oweniidae</taxon>
        <taxon>Owenia</taxon>
    </lineage>
</organism>
<accession>A0A8S4PMY3</accession>